<evidence type="ECO:0000313" key="3">
    <source>
        <dbReference type="Proteomes" id="UP000192731"/>
    </source>
</evidence>
<evidence type="ECO:0000313" key="2">
    <source>
        <dbReference type="EMBL" id="SMB95557.1"/>
    </source>
</evidence>
<accession>A0A1W1VQD2</accession>
<sequence length="306" mass="35173">MSNLEAYEELDFRHYMSKAEIDKALHTLEGLLKGVALDNIINNLEVEEVKHWCNQHEEYLDRHPFSELIPLLIEALEDNHLDKDEIKDILWVCNNFKTQSAYYDLVTSDIQRLQGILHGILSDNEITIEEIKGLKDWLNENDHLTTTYPYDEIYSLVVSVLSDGILSNEEKIILKIFFSDFVDTGNSKSIESHETKVLKKQLSISGICAICPEILIENKVFCFTGVSEKTTRKGFSDVIEALKGQYKNSVTQKTNYLVVGNKGNPCWAFSCYGRKVEEAITLRKKGHNIQIVNENDFWDFIEDLTI</sequence>
<feature type="domain" description="BRCT" evidence="1">
    <location>
        <begin position="211"/>
        <end position="306"/>
    </location>
</feature>
<name>A0A1W1VQD2_DESTI</name>
<dbReference type="PROSITE" id="PS50172">
    <property type="entry name" value="BRCT"/>
    <property type="match status" value="1"/>
</dbReference>
<dbReference type="CDD" id="cd17748">
    <property type="entry name" value="BRCT_DNA_ligase_like"/>
    <property type="match status" value="1"/>
</dbReference>
<dbReference type="AlphaFoldDB" id="A0A1W1VQD2"/>
<dbReference type="STRING" id="656914.SAMN00017405_0429"/>
<dbReference type="RefSeq" id="WP_084054219.1">
    <property type="nucleotide sequence ID" value="NZ_FWWT01000022.1"/>
</dbReference>
<dbReference type="Proteomes" id="UP000192731">
    <property type="component" value="Unassembled WGS sequence"/>
</dbReference>
<dbReference type="Pfam" id="PF00533">
    <property type="entry name" value="BRCT"/>
    <property type="match status" value="1"/>
</dbReference>
<dbReference type="InterPro" id="IPR036420">
    <property type="entry name" value="BRCT_dom_sf"/>
</dbReference>
<dbReference type="InterPro" id="IPR001357">
    <property type="entry name" value="BRCT_dom"/>
</dbReference>
<gene>
    <name evidence="2" type="ORF">SAMN00017405_0429</name>
</gene>
<dbReference type="OrthoDB" id="9776650at2"/>
<dbReference type="EMBL" id="FWWT01000022">
    <property type="protein sequence ID" value="SMB95557.1"/>
    <property type="molecule type" value="Genomic_DNA"/>
</dbReference>
<keyword evidence="3" id="KW-1185">Reference proteome</keyword>
<dbReference type="Gene3D" id="3.40.50.10190">
    <property type="entry name" value="BRCT domain"/>
    <property type="match status" value="1"/>
</dbReference>
<organism evidence="2 3">
    <name type="scientific">Desulfonispora thiosulfatigenes DSM 11270</name>
    <dbReference type="NCBI Taxonomy" id="656914"/>
    <lineage>
        <taxon>Bacteria</taxon>
        <taxon>Bacillati</taxon>
        <taxon>Bacillota</taxon>
        <taxon>Clostridia</taxon>
        <taxon>Eubacteriales</taxon>
        <taxon>Peptococcaceae</taxon>
        <taxon>Desulfonispora</taxon>
    </lineage>
</organism>
<proteinExistence type="predicted"/>
<protein>
    <submittedName>
        <fullName evidence="2">BRCA1 C Terminus (BRCT) domain-containing protein</fullName>
    </submittedName>
</protein>
<dbReference type="SUPFAM" id="SSF52113">
    <property type="entry name" value="BRCT domain"/>
    <property type="match status" value="1"/>
</dbReference>
<evidence type="ECO:0000259" key="1">
    <source>
        <dbReference type="PROSITE" id="PS50172"/>
    </source>
</evidence>
<reference evidence="2 3" key="1">
    <citation type="submission" date="2017-04" db="EMBL/GenBank/DDBJ databases">
        <authorList>
            <person name="Afonso C.L."/>
            <person name="Miller P.J."/>
            <person name="Scott M.A."/>
            <person name="Spackman E."/>
            <person name="Goraichik I."/>
            <person name="Dimitrov K.M."/>
            <person name="Suarez D.L."/>
            <person name="Swayne D.E."/>
        </authorList>
    </citation>
    <scope>NUCLEOTIDE SEQUENCE [LARGE SCALE GENOMIC DNA]</scope>
    <source>
        <strain evidence="2 3">DSM 11270</strain>
    </source>
</reference>